<dbReference type="PANTHER" id="PTHR21716:SF53">
    <property type="entry name" value="PERMEASE PERM-RELATED"/>
    <property type="match status" value="1"/>
</dbReference>
<evidence type="ECO:0000256" key="1">
    <source>
        <dbReference type="ARBA" id="ARBA00004651"/>
    </source>
</evidence>
<evidence type="ECO:0000256" key="2">
    <source>
        <dbReference type="ARBA" id="ARBA00009773"/>
    </source>
</evidence>
<dbReference type="Proteomes" id="UP000014387">
    <property type="component" value="Unassembled WGS sequence"/>
</dbReference>
<dbReference type="RefSeq" id="WP_016444833.1">
    <property type="nucleotide sequence ID" value="NZ_KE150267.1"/>
</dbReference>
<dbReference type="OrthoDB" id="9784366at2"/>
<feature type="transmembrane region" description="Helical" evidence="9">
    <location>
        <begin position="322"/>
        <end position="339"/>
    </location>
</feature>
<feature type="compositionally biased region" description="Acidic residues" evidence="8">
    <location>
        <begin position="436"/>
        <end position="446"/>
    </location>
</feature>
<dbReference type="PANTHER" id="PTHR21716">
    <property type="entry name" value="TRANSMEMBRANE PROTEIN"/>
    <property type="match status" value="1"/>
</dbReference>
<reference evidence="10 11" key="1">
    <citation type="submission" date="2013-05" db="EMBL/GenBank/DDBJ databases">
        <title>The Genome Sequence of Actinomyces europaeus ACS-120-V-COL10B.</title>
        <authorList>
            <consortium name="The Broad Institute Genomics Platform"/>
            <person name="Earl A."/>
            <person name="Ward D."/>
            <person name="Feldgarden M."/>
            <person name="Gevers D."/>
            <person name="Saerens B."/>
            <person name="Vaneechoutte M."/>
            <person name="Walker B."/>
            <person name="Young S."/>
            <person name="Zeng Q."/>
            <person name="Gargeya S."/>
            <person name="Fitzgerald M."/>
            <person name="Haas B."/>
            <person name="Abouelleil A."/>
            <person name="Allen A.W."/>
            <person name="Alvarado L."/>
            <person name="Arachchi H.M."/>
            <person name="Berlin A.M."/>
            <person name="Chapman S.B."/>
            <person name="Gainer-Dewar J."/>
            <person name="Goldberg J."/>
            <person name="Griggs A."/>
            <person name="Gujja S."/>
            <person name="Hansen M."/>
            <person name="Howarth C."/>
            <person name="Imamovic A."/>
            <person name="Ireland A."/>
            <person name="Larimer J."/>
            <person name="McCowan C."/>
            <person name="Murphy C."/>
            <person name="Pearson M."/>
            <person name="Poon T.W."/>
            <person name="Priest M."/>
            <person name="Roberts A."/>
            <person name="Saif S."/>
            <person name="Shea T."/>
            <person name="Sisk P."/>
            <person name="Sykes S."/>
            <person name="Wortman J."/>
            <person name="Nusbaum C."/>
            <person name="Birren B."/>
        </authorList>
    </citation>
    <scope>NUCLEOTIDE SEQUENCE [LARGE SCALE GENOMIC DNA]</scope>
    <source>
        <strain evidence="10 11">ACS-120-V-Col10b</strain>
    </source>
</reference>
<keyword evidence="11" id="KW-1185">Reference proteome</keyword>
<comment type="subcellular location">
    <subcellularLocation>
        <location evidence="1">Cell membrane</location>
        <topology evidence="1">Multi-pass membrane protein</topology>
    </subcellularLocation>
</comment>
<organism evidence="10 11">
    <name type="scientific">Gleimia europaea ACS-120-V-Col10b</name>
    <dbReference type="NCBI Taxonomy" id="883069"/>
    <lineage>
        <taxon>Bacteria</taxon>
        <taxon>Bacillati</taxon>
        <taxon>Actinomycetota</taxon>
        <taxon>Actinomycetes</taxon>
        <taxon>Actinomycetales</taxon>
        <taxon>Actinomycetaceae</taxon>
        <taxon>Gleimia</taxon>
    </lineage>
</organism>
<evidence type="ECO:0000256" key="9">
    <source>
        <dbReference type="SAM" id="Phobius"/>
    </source>
</evidence>
<name>A0A9W5RD47_9ACTO</name>
<gene>
    <name evidence="10" type="ORF">HMPREF9238_01508</name>
</gene>
<keyword evidence="4" id="KW-1003">Cell membrane</keyword>
<protein>
    <recommendedName>
        <fullName evidence="12">AI-2E family transporter</fullName>
    </recommendedName>
</protein>
<feature type="transmembrane region" description="Helical" evidence="9">
    <location>
        <begin position="81"/>
        <end position="99"/>
    </location>
</feature>
<sequence length="476" mass="51299">MAKRRATRVSDLFDRFSEPLLRARESIQPEPVRVERIESMPHPDRRVQDHVSWPLQVAAAWSWRMVIVVFALGLIAYGLSYVTVIAIPVALALLLAVLLDPVNRLFYRKLGLPKAASATLSLLIGVGVVAGLISLSSSQIISQFGDLVSRATDGFTRLTEWLKTGPLPIESEAVDKYLNSLNDEIINAVQHNSQRLASGALSITITVGNVFTGTLIALFVLFFLLKDGRKIWIWFLRCMPQPARVPLHEAAVRGWTTLGSYAKAQILVAAIDATGIGLGAYFLGVPLAIPLAVLVFLGSFIPIVGAFFTGTIAVLVALVDQGFMTAVFMLIVILVVQQVEGNVLQPWLMSNAVSLHPVAVLLAVAAGSLLFGIAGALFAVPVLAFLNTSILYLYGYDKFPNLATDNERAGGPPGSLEEQILTSYAPNMRRVNPEAEPTETVDEDEASETKPSEVLSGATQDGLEEAPAESSDAPSE</sequence>
<keyword evidence="7 9" id="KW-0472">Membrane</keyword>
<feature type="transmembrane region" description="Helical" evidence="9">
    <location>
        <begin position="359"/>
        <end position="386"/>
    </location>
</feature>
<evidence type="ECO:0008006" key="12">
    <source>
        <dbReference type="Google" id="ProtNLM"/>
    </source>
</evidence>
<keyword evidence="5 9" id="KW-0812">Transmembrane</keyword>
<dbReference type="EMBL" id="AGWN01000002">
    <property type="protein sequence ID" value="EPD29527.1"/>
    <property type="molecule type" value="Genomic_DNA"/>
</dbReference>
<evidence type="ECO:0000256" key="5">
    <source>
        <dbReference type="ARBA" id="ARBA00022692"/>
    </source>
</evidence>
<dbReference type="GO" id="GO:0055085">
    <property type="term" value="P:transmembrane transport"/>
    <property type="evidence" value="ECO:0007669"/>
    <property type="project" value="TreeGrafter"/>
</dbReference>
<dbReference type="Pfam" id="PF01594">
    <property type="entry name" value="AI-2E_transport"/>
    <property type="match status" value="1"/>
</dbReference>
<comment type="caution">
    <text evidence="10">The sequence shown here is derived from an EMBL/GenBank/DDBJ whole genome shotgun (WGS) entry which is preliminary data.</text>
</comment>
<dbReference type="GO" id="GO:0005886">
    <property type="term" value="C:plasma membrane"/>
    <property type="evidence" value="ECO:0007669"/>
    <property type="project" value="UniProtKB-SubCell"/>
</dbReference>
<keyword evidence="6 9" id="KW-1133">Transmembrane helix</keyword>
<evidence type="ECO:0000256" key="8">
    <source>
        <dbReference type="SAM" id="MobiDB-lite"/>
    </source>
</evidence>
<comment type="similarity">
    <text evidence="2">Belongs to the autoinducer-2 exporter (AI-2E) (TC 2.A.86) family.</text>
</comment>
<dbReference type="AlphaFoldDB" id="A0A9W5RD47"/>
<dbReference type="InterPro" id="IPR002549">
    <property type="entry name" value="AI-2E-like"/>
</dbReference>
<accession>A0A9W5RD47</accession>
<feature type="transmembrane region" description="Helical" evidence="9">
    <location>
        <begin position="55"/>
        <end position="75"/>
    </location>
</feature>
<proteinExistence type="inferred from homology"/>
<evidence type="ECO:0000256" key="7">
    <source>
        <dbReference type="ARBA" id="ARBA00023136"/>
    </source>
</evidence>
<keyword evidence="3" id="KW-0813">Transport</keyword>
<feature type="region of interest" description="Disordered" evidence="8">
    <location>
        <begin position="425"/>
        <end position="476"/>
    </location>
</feature>
<feature type="transmembrane region" description="Helical" evidence="9">
    <location>
        <begin position="200"/>
        <end position="225"/>
    </location>
</feature>
<evidence type="ECO:0000313" key="10">
    <source>
        <dbReference type="EMBL" id="EPD29527.1"/>
    </source>
</evidence>
<feature type="transmembrane region" description="Helical" evidence="9">
    <location>
        <begin position="120"/>
        <end position="141"/>
    </location>
</feature>
<evidence type="ECO:0000313" key="11">
    <source>
        <dbReference type="Proteomes" id="UP000014387"/>
    </source>
</evidence>
<evidence type="ECO:0000256" key="4">
    <source>
        <dbReference type="ARBA" id="ARBA00022475"/>
    </source>
</evidence>
<evidence type="ECO:0000256" key="3">
    <source>
        <dbReference type="ARBA" id="ARBA00022448"/>
    </source>
</evidence>
<evidence type="ECO:0000256" key="6">
    <source>
        <dbReference type="ARBA" id="ARBA00022989"/>
    </source>
</evidence>